<dbReference type="InterPro" id="IPR027417">
    <property type="entry name" value="P-loop_NTPase"/>
</dbReference>
<comment type="caution">
    <text evidence="5">The sequence shown here is derived from an EMBL/GenBank/DDBJ whole genome shotgun (WGS) entry which is preliminary data.</text>
</comment>
<dbReference type="PANTHER" id="PTHR43392">
    <property type="entry name" value="AAA-TYPE ATPASE FAMILY PROTEIN / ANKYRIN REPEAT FAMILY PROTEIN"/>
    <property type="match status" value="1"/>
</dbReference>
<dbReference type="GeneID" id="90531943"/>
<accession>A0ABT1S2F2</accession>
<dbReference type="CDD" id="cd00009">
    <property type="entry name" value="AAA"/>
    <property type="match status" value="1"/>
</dbReference>
<dbReference type="Proteomes" id="UP001524473">
    <property type="component" value="Unassembled WGS sequence"/>
</dbReference>
<dbReference type="SMART" id="SM00382">
    <property type="entry name" value="AAA"/>
    <property type="match status" value="1"/>
</dbReference>
<reference evidence="5 6" key="1">
    <citation type="submission" date="2022-06" db="EMBL/GenBank/DDBJ databases">
        <title>Isolation of gut microbiota from human fecal samples.</title>
        <authorList>
            <person name="Pamer E.G."/>
            <person name="Barat B."/>
            <person name="Waligurski E."/>
            <person name="Medina S."/>
            <person name="Paddock L."/>
            <person name="Mostad J."/>
        </authorList>
    </citation>
    <scope>NUCLEOTIDE SEQUENCE [LARGE SCALE GENOMIC DNA]</scope>
    <source>
        <strain evidence="5 6">DFI.9.73</strain>
    </source>
</reference>
<organism evidence="5 6">
    <name type="scientific">Neglectibacter timonensis</name>
    <dbReference type="NCBI Taxonomy" id="1776382"/>
    <lineage>
        <taxon>Bacteria</taxon>
        <taxon>Bacillati</taxon>
        <taxon>Bacillota</taxon>
        <taxon>Clostridia</taxon>
        <taxon>Eubacteriales</taxon>
        <taxon>Oscillospiraceae</taxon>
        <taxon>Neglectibacter</taxon>
    </lineage>
</organism>
<evidence type="ECO:0000259" key="4">
    <source>
        <dbReference type="SMART" id="SM00382"/>
    </source>
</evidence>
<dbReference type="PRINTS" id="PR00819">
    <property type="entry name" value="CBXCFQXSUPER"/>
</dbReference>
<feature type="domain" description="AAA+ ATPase" evidence="4">
    <location>
        <begin position="445"/>
        <end position="583"/>
    </location>
</feature>
<dbReference type="InterPro" id="IPR000641">
    <property type="entry name" value="CbxX/CfxQ"/>
</dbReference>
<comment type="similarity">
    <text evidence="1">Belongs to the CbxX/CfxQ family.</text>
</comment>
<dbReference type="RefSeq" id="WP_066862606.1">
    <property type="nucleotide sequence ID" value="NZ_CABKVV010000013.1"/>
</dbReference>
<dbReference type="InterPro" id="IPR003959">
    <property type="entry name" value="ATPase_AAA_core"/>
</dbReference>
<evidence type="ECO:0000256" key="1">
    <source>
        <dbReference type="ARBA" id="ARBA00010378"/>
    </source>
</evidence>
<keyword evidence="3" id="KW-0067">ATP-binding</keyword>
<dbReference type="SUPFAM" id="SSF52540">
    <property type="entry name" value="P-loop containing nucleoside triphosphate hydrolases"/>
    <property type="match status" value="2"/>
</dbReference>
<dbReference type="InterPro" id="IPR050773">
    <property type="entry name" value="CbxX/CfxQ_RuBisCO_ESX"/>
</dbReference>
<protein>
    <submittedName>
        <fullName evidence="5">AAA family ATPase</fullName>
    </submittedName>
</protein>
<keyword evidence="6" id="KW-1185">Reference proteome</keyword>
<sequence length="676" mass="74120">MKNDIDSILDSMFRDGKLNFGAAKRRNEQTQQALESVQETGDSLSRSLQSSIAQLTQEAKADMQALDQRLQADGLKKDVPAGNSGNPEQTDAAFQTAEEETARKVLGQKEFVSAVALAFRRPFVAGFRKEMPMGRIAVLGKPGTGRHSAVEAMTASLARQGVLKSPKTTALDLSRYGDSSSEKLIAQDVYTALKSGSSAILFEQYEKCGTAVLSMLSELFRTGSIPLAGRYAEQKGMLVEIGSALVPGAVSSLSASGKYLFLLTDRSLDKLANDFGAPFLAALDDICETGEFSQDSLREIAGRMLKLFCERTEKQLRFTFTYDTPAAEALAAFYRPDRGIAAMEEYTDALYRSLSEYKLKQKVQRASGKIIVENGQLMLSGEEEAFAFRIGVFAPKAAEGAVEAVKKELSEIVGLQTVKEYVLSLEDNFKMQQLRKEKGLKADSPSMHMIFTGNPGTGKTTVARIVSRYLKAIGVLAGGQLVEVTRADLVGKYVGHTAPLTQKAIQSALGGVLFIDEAYSLSRGKDDSFGLEAIDTLVKGMEDHREDLVVILAGYSREMEDFLKANSGLRSRFPNMIEFPDYTARELLEITKSIVKGKGYRLDPSCEEPLLSYYEQKQQGEEARTGGNGRMVRNKVEEAVIACSRRNVREPEEKRDLELLLPQDFGFPALPGEEEG</sequence>
<dbReference type="PANTHER" id="PTHR43392:SF2">
    <property type="entry name" value="AAA-TYPE ATPASE FAMILY PROTEIN _ ANKYRIN REPEAT FAMILY PROTEIN"/>
    <property type="match status" value="1"/>
</dbReference>
<dbReference type="Gene3D" id="3.40.50.300">
    <property type="entry name" value="P-loop containing nucleotide triphosphate hydrolases"/>
    <property type="match status" value="2"/>
</dbReference>
<gene>
    <name evidence="5" type="ORF">NE695_14420</name>
</gene>
<evidence type="ECO:0000313" key="5">
    <source>
        <dbReference type="EMBL" id="MCQ4841106.1"/>
    </source>
</evidence>
<keyword evidence="2" id="KW-0547">Nucleotide-binding</keyword>
<dbReference type="EMBL" id="JANFZH010000038">
    <property type="protein sequence ID" value="MCQ4841106.1"/>
    <property type="molecule type" value="Genomic_DNA"/>
</dbReference>
<evidence type="ECO:0000313" key="6">
    <source>
        <dbReference type="Proteomes" id="UP001524473"/>
    </source>
</evidence>
<evidence type="ECO:0000256" key="2">
    <source>
        <dbReference type="ARBA" id="ARBA00022741"/>
    </source>
</evidence>
<dbReference type="InterPro" id="IPR003593">
    <property type="entry name" value="AAA+_ATPase"/>
</dbReference>
<dbReference type="InterPro" id="IPR041627">
    <property type="entry name" value="AAA_lid_6"/>
</dbReference>
<dbReference type="Gene3D" id="1.10.8.60">
    <property type="match status" value="1"/>
</dbReference>
<dbReference type="Pfam" id="PF17866">
    <property type="entry name" value="AAA_lid_6"/>
    <property type="match status" value="1"/>
</dbReference>
<evidence type="ECO:0000256" key="3">
    <source>
        <dbReference type="ARBA" id="ARBA00022840"/>
    </source>
</evidence>
<dbReference type="Pfam" id="PF00004">
    <property type="entry name" value="AAA"/>
    <property type="match status" value="1"/>
</dbReference>
<proteinExistence type="inferred from homology"/>
<name>A0ABT1S2F2_9FIRM</name>